<dbReference type="GO" id="GO:0016987">
    <property type="term" value="F:sigma factor activity"/>
    <property type="evidence" value="ECO:0007669"/>
    <property type="project" value="UniProtKB-UniRule"/>
</dbReference>
<dbReference type="Pfam" id="PF04542">
    <property type="entry name" value="Sigma70_r2"/>
    <property type="match status" value="1"/>
</dbReference>
<feature type="short sequence motif" description="Polymerase core binding" evidence="6">
    <location>
        <begin position="50"/>
        <end position="63"/>
    </location>
</feature>
<comment type="subcellular location">
    <subcellularLocation>
        <location evidence="6">Cytoplasm</location>
    </subcellularLocation>
</comment>
<feature type="DNA-binding region" description="H-T-H motif" evidence="6">
    <location>
        <begin position="192"/>
        <end position="211"/>
    </location>
</feature>
<dbReference type="InterPro" id="IPR014244">
    <property type="entry name" value="RNA_pol_sigma-I"/>
</dbReference>
<dbReference type="Gene3D" id="1.10.1740.10">
    <property type="match status" value="1"/>
</dbReference>
<dbReference type="SUPFAM" id="SSF88946">
    <property type="entry name" value="Sigma2 domain of RNA polymerase sigma factors"/>
    <property type="match status" value="1"/>
</dbReference>
<evidence type="ECO:0000313" key="8">
    <source>
        <dbReference type="EMBL" id="SFG77070.1"/>
    </source>
</evidence>
<comment type="subunit">
    <text evidence="6">Interacts with RsgI.</text>
</comment>
<keyword evidence="5 6" id="KW-0804">Transcription</keyword>
<keyword evidence="4 6" id="KW-0238">DNA-binding</keyword>
<dbReference type="AlphaFoldDB" id="A0A1I2UJ56"/>
<evidence type="ECO:0000256" key="2">
    <source>
        <dbReference type="ARBA" id="ARBA00023015"/>
    </source>
</evidence>
<dbReference type="NCBIfam" id="TIGR02895">
    <property type="entry name" value="spore_sigI"/>
    <property type="match status" value="1"/>
</dbReference>
<dbReference type="NCBIfam" id="NF006175">
    <property type="entry name" value="PRK08311.2-3"/>
    <property type="match status" value="1"/>
</dbReference>
<evidence type="ECO:0000256" key="1">
    <source>
        <dbReference type="ARBA" id="ARBA00022490"/>
    </source>
</evidence>
<protein>
    <recommendedName>
        <fullName evidence="6">RNA polymerase sigma factor SigI</fullName>
    </recommendedName>
</protein>
<dbReference type="Proteomes" id="UP000199337">
    <property type="component" value="Unassembled WGS sequence"/>
</dbReference>
<reference evidence="9" key="1">
    <citation type="submission" date="2016-10" db="EMBL/GenBank/DDBJ databases">
        <authorList>
            <person name="Varghese N."/>
            <person name="Submissions S."/>
        </authorList>
    </citation>
    <scope>NUCLEOTIDE SEQUENCE [LARGE SCALE GENOMIC DNA]</scope>
    <source>
        <strain evidence="9">DSM 17038</strain>
    </source>
</reference>
<dbReference type="RefSeq" id="WP_092471857.1">
    <property type="nucleotide sequence ID" value="NZ_FOOX01000009.1"/>
</dbReference>
<proteinExistence type="inferred from homology"/>
<dbReference type="GO" id="GO:0003677">
    <property type="term" value="F:DNA binding"/>
    <property type="evidence" value="ECO:0007669"/>
    <property type="project" value="UniProtKB-UniRule"/>
</dbReference>
<dbReference type="InterPro" id="IPR013325">
    <property type="entry name" value="RNA_pol_sigma_r2"/>
</dbReference>
<dbReference type="InterPro" id="IPR007627">
    <property type="entry name" value="RNA_pol_sigma70_r2"/>
</dbReference>
<accession>A0A1I2UJ56</accession>
<keyword evidence="1 6" id="KW-0963">Cytoplasm</keyword>
<comment type="activity regulation">
    <text evidence="6">Negatively regulated by the anti-sigma-I factor RsgI.</text>
</comment>
<keyword evidence="6" id="KW-0346">Stress response</keyword>
<comment type="function">
    <text evidence="6">Sigma factors are initiation factors that promote the attachment of RNA polymerase to specific initiation sites and are then released.</text>
</comment>
<dbReference type="GO" id="GO:0005737">
    <property type="term" value="C:cytoplasm"/>
    <property type="evidence" value="ECO:0007669"/>
    <property type="project" value="UniProtKB-SubCell"/>
</dbReference>
<keyword evidence="2 6" id="KW-0805">Transcription regulation</keyword>
<evidence type="ECO:0000256" key="4">
    <source>
        <dbReference type="ARBA" id="ARBA00023125"/>
    </source>
</evidence>
<dbReference type="PIRSF" id="PIRSF038953">
    <property type="entry name" value="SigI"/>
    <property type="match status" value="1"/>
</dbReference>
<feature type="domain" description="RNA polymerase sigma-70 region 2" evidence="7">
    <location>
        <begin position="24"/>
        <end position="95"/>
    </location>
</feature>
<dbReference type="GO" id="GO:0006352">
    <property type="term" value="P:DNA-templated transcription initiation"/>
    <property type="evidence" value="ECO:0007669"/>
    <property type="project" value="UniProtKB-UniRule"/>
</dbReference>
<gene>
    <name evidence="6" type="primary">sigI</name>
    <name evidence="8" type="ORF">SAMN05660649_02648</name>
</gene>
<keyword evidence="3 6" id="KW-0731">Sigma factor</keyword>
<dbReference type="EMBL" id="FOOX01000009">
    <property type="protein sequence ID" value="SFG77070.1"/>
    <property type="molecule type" value="Genomic_DNA"/>
</dbReference>
<dbReference type="OrthoDB" id="3190733at2"/>
<dbReference type="STRING" id="341036.SAMN05660649_02648"/>
<evidence type="ECO:0000256" key="3">
    <source>
        <dbReference type="ARBA" id="ARBA00023082"/>
    </source>
</evidence>
<name>A0A1I2UJ56_9FIRM</name>
<evidence type="ECO:0000259" key="7">
    <source>
        <dbReference type="Pfam" id="PF04542"/>
    </source>
</evidence>
<dbReference type="HAMAP" id="MF_02064">
    <property type="entry name" value="Sigma70_SigI"/>
    <property type="match status" value="1"/>
</dbReference>
<evidence type="ECO:0000313" key="9">
    <source>
        <dbReference type="Proteomes" id="UP000199337"/>
    </source>
</evidence>
<comment type="similarity">
    <text evidence="6">Belongs to the sigma-70 factor family. SigI subfamily.</text>
</comment>
<keyword evidence="9" id="KW-1185">Reference proteome</keyword>
<evidence type="ECO:0000256" key="5">
    <source>
        <dbReference type="ARBA" id="ARBA00023163"/>
    </source>
</evidence>
<organism evidence="8 9">
    <name type="scientific">Desulfotruncus arcticus DSM 17038</name>
    <dbReference type="NCBI Taxonomy" id="1121424"/>
    <lineage>
        <taxon>Bacteria</taxon>
        <taxon>Bacillati</taxon>
        <taxon>Bacillota</taxon>
        <taxon>Clostridia</taxon>
        <taxon>Eubacteriales</taxon>
        <taxon>Desulfallaceae</taxon>
        <taxon>Desulfotruncus</taxon>
    </lineage>
</organism>
<sequence length="239" mass="27593">MYTRDLEQKLVAAQRGDSLTREELIKSHRDSIARVSSQVCRKFLAWDHDDELSIAQVAFNEAIDKFKPGQGASFYSFARMIIHNRLVDFIRKESRHNHESLTPLNPGEEEPSQYDIAYSTKQFHEEQNQAALAGVVEEFIEVLGQYRVTLDDLVKVSPKHRDSRETLSRVALCLASEPELLDYMKKNKLLPVKKLASLTRVKRKVLERGRKYLIALALIFSDERFRPLKEFTRLPGDCS</sequence>
<evidence type="ECO:0000256" key="6">
    <source>
        <dbReference type="HAMAP-Rule" id="MF_02064"/>
    </source>
</evidence>